<dbReference type="InterPro" id="IPR018776">
    <property type="entry name" value="Membrane_prot_PTPS-rel_domain"/>
</dbReference>
<protein>
    <submittedName>
        <fullName evidence="2">6-pyruvoyl tetrahydrobiopterin synthase</fullName>
    </submittedName>
</protein>
<keyword evidence="3" id="KW-1185">Reference proteome</keyword>
<evidence type="ECO:0000259" key="1">
    <source>
        <dbReference type="Pfam" id="PF10131"/>
    </source>
</evidence>
<accession>A0A4U7J6H8</accession>
<dbReference type="EMBL" id="CP061336">
    <property type="protein sequence ID" value="QNU66964.1"/>
    <property type="molecule type" value="Genomic_DNA"/>
</dbReference>
<dbReference type="KEGG" id="rher:EHE19_019415"/>
<dbReference type="Proteomes" id="UP000306409">
    <property type="component" value="Chromosome"/>
</dbReference>
<name>A0A4U7J6H8_9FIRM</name>
<dbReference type="OrthoDB" id="1934309at2"/>
<reference evidence="2 3" key="1">
    <citation type="submission" date="2020-09" db="EMBL/GenBank/DDBJ databases">
        <title>Characterization and genome sequencing of Ruminiclostridium sp. nov. MA18.</title>
        <authorList>
            <person name="Rettenmaier R."/>
            <person name="Kowollik M.-L."/>
            <person name="Liebl W."/>
            <person name="Zverlov V."/>
        </authorList>
    </citation>
    <scope>NUCLEOTIDE SEQUENCE [LARGE SCALE GENOMIC DNA]</scope>
    <source>
        <strain evidence="2 3">MA18</strain>
    </source>
</reference>
<proteinExistence type="predicted"/>
<organism evidence="2 3">
    <name type="scientific">Ruminiclostridium herbifermentans</name>
    <dbReference type="NCBI Taxonomy" id="2488810"/>
    <lineage>
        <taxon>Bacteria</taxon>
        <taxon>Bacillati</taxon>
        <taxon>Bacillota</taxon>
        <taxon>Clostridia</taxon>
        <taxon>Eubacteriales</taxon>
        <taxon>Oscillospiraceae</taxon>
        <taxon>Ruminiclostridium</taxon>
    </lineage>
</organism>
<feature type="domain" description="Membrane protein 6-pyruvoyl-tetrahydropterin synthase-related" evidence="1">
    <location>
        <begin position="83"/>
        <end position="699"/>
    </location>
</feature>
<evidence type="ECO:0000313" key="2">
    <source>
        <dbReference type="EMBL" id="QNU66964.1"/>
    </source>
</evidence>
<dbReference type="RefSeq" id="WP_137699115.1">
    <property type="nucleotide sequence ID" value="NZ_CP061336.1"/>
</dbReference>
<dbReference type="Pfam" id="PF10131">
    <property type="entry name" value="PTPS_related"/>
    <property type="match status" value="1"/>
</dbReference>
<gene>
    <name evidence="2" type="ORF">EHE19_019415</name>
</gene>
<sequence length="823" mass="93868">MENTELLKPKINNKLVISIVSIISFFALFSIVLMYIMKTQNYFSSGNDMWGHLFKSDLMYKSIKSGDYYPLYTELWYNGIQPYRYWAPLPYYIMAGLQYLAGGSIINAYYLFTGLSFFVGAIGWLLWGISSRRIVICSFLGTIWFFMPENFRIFFCEGNLPRMVIAILLPYIVYFLWRFVEVEKNTSLFAIILLLCMSTLCHVMVAAMIGISSFIFLAIYSIYTKKVLRPIYALTGMLLSFALCGIWLYPALIGGIVGMDSTANAEVMGLLSAPLSMSLNPMNRISGVVDTFYYGISVTVVSLIGILLSNKKEKAGFYTVIIILLATTTAAMPFLSKLPLSQILWMRRFAPIAYALFFCSLIEWKKCKRKFMLILALIIVIDCIPSFNFSRYYTQLSTKTDNEIEIAETITNQRVALMDLSSNGSYPSWELCEGDNPTNYTFGWAWQGASTASNIVMLNTALEQGYFNYMFDRCIELGNDTVIVKKELLQMSNKSLQELCDAASNSQYNLYCETKQTYVFHRDVSNSFGVITKYEGLAIGKSASNITLCFPKFTVGNSDNIEDYTFEELSKYKIIYLSDFKYNSRKTAEAIVQKLSAEGIKIVIDMNRIPTDKITNRKTFLGVTAQNISFEKQYPNLIYRGNSVMHNNFNKDYTTWNTVYLDNIKYPTGKFYYLEQDLDFIGTNDDRNIVFVGLNILFHAMQTDDKAILSIMSETLNMEENSLPTRQLVNIDLTYKKDLIIIDTPVEGVNTTIAFQDNFVLNDSIKKENNLLIVTEKHTEIKLIYPYLKQGIIVTVIGILGILALYLIIIRKNKEVISNKSSN</sequence>
<evidence type="ECO:0000313" key="3">
    <source>
        <dbReference type="Proteomes" id="UP000306409"/>
    </source>
</evidence>
<dbReference type="AlphaFoldDB" id="A0A4U7J6H8"/>